<gene>
    <name evidence="1" type="ORF">ECRASSUSDP1_LOCUS22279</name>
</gene>
<evidence type="ECO:0000313" key="2">
    <source>
        <dbReference type="Proteomes" id="UP001295684"/>
    </source>
</evidence>
<name>A0AAD2D4J1_EUPCR</name>
<dbReference type="AlphaFoldDB" id="A0AAD2D4J1"/>
<protein>
    <submittedName>
        <fullName evidence="1">Uncharacterized protein</fullName>
    </submittedName>
</protein>
<dbReference type="InterPro" id="IPR036428">
    <property type="entry name" value="PCD_sf"/>
</dbReference>
<dbReference type="Gene3D" id="3.30.1360.20">
    <property type="entry name" value="Transcriptional coactivator/pterin dehydratase"/>
    <property type="match status" value="1"/>
</dbReference>
<dbReference type="SUPFAM" id="SSF55248">
    <property type="entry name" value="PCD-like"/>
    <property type="match status" value="1"/>
</dbReference>
<dbReference type="GO" id="GO:0008124">
    <property type="term" value="F:4-alpha-hydroxytetrahydrobiopterin dehydratase activity"/>
    <property type="evidence" value="ECO:0007669"/>
    <property type="project" value="InterPro"/>
</dbReference>
<keyword evidence="2" id="KW-1185">Reference proteome</keyword>
<sequence>MLRCKILSAPSRTFFKKHISRKHGQKCCPWGQNGKPLRQATIQEYVEGFGKEKFQGKTNVQWTPNDDYTRLTAFFYVENIFTCVKFIEDLYNLDSETMKQIPGVQILDQDIFKVELHTPKLKGLSYKDLELASMINGFDFTKYKLTPMDDLKQVRRIKRQQQIEAENAQIQDEIAKSAYKFGSKKFRQVE</sequence>
<dbReference type="EMBL" id="CAMPGE010022833">
    <property type="protein sequence ID" value="CAI2380839.1"/>
    <property type="molecule type" value="Genomic_DNA"/>
</dbReference>
<accession>A0AAD2D4J1</accession>
<evidence type="ECO:0000313" key="1">
    <source>
        <dbReference type="EMBL" id="CAI2380839.1"/>
    </source>
</evidence>
<dbReference type="Proteomes" id="UP001295684">
    <property type="component" value="Unassembled WGS sequence"/>
</dbReference>
<reference evidence="1" key="1">
    <citation type="submission" date="2023-07" db="EMBL/GenBank/DDBJ databases">
        <authorList>
            <consortium name="AG Swart"/>
            <person name="Singh M."/>
            <person name="Singh A."/>
            <person name="Seah K."/>
            <person name="Emmerich C."/>
        </authorList>
    </citation>
    <scope>NUCLEOTIDE SEQUENCE</scope>
    <source>
        <strain evidence="1">DP1</strain>
    </source>
</reference>
<dbReference type="GO" id="GO:0006729">
    <property type="term" value="P:tetrahydrobiopterin biosynthetic process"/>
    <property type="evidence" value="ECO:0007669"/>
    <property type="project" value="InterPro"/>
</dbReference>
<organism evidence="1 2">
    <name type="scientific">Euplotes crassus</name>
    <dbReference type="NCBI Taxonomy" id="5936"/>
    <lineage>
        <taxon>Eukaryota</taxon>
        <taxon>Sar</taxon>
        <taxon>Alveolata</taxon>
        <taxon>Ciliophora</taxon>
        <taxon>Intramacronucleata</taxon>
        <taxon>Spirotrichea</taxon>
        <taxon>Hypotrichia</taxon>
        <taxon>Euplotida</taxon>
        <taxon>Euplotidae</taxon>
        <taxon>Moneuplotes</taxon>
    </lineage>
</organism>
<proteinExistence type="predicted"/>
<comment type="caution">
    <text evidence="1">The sequence shown here is derived from an EMBL/GenBank/DDBJ whole genome shotgun (WGS) entry which is preliminary data.</text>
</comment>